<evidence type="ECO:0008006" key="4">
    <source>
        <dbReference type="Google" id="ProtNLM"/>
    </source>
</evidence>
<evidence type="ECO:0000313" key="3">
    <source>
        <dbReference type="Proteomes" id="UP001064489"/>
    </source>
</evidence>
<feature type="transmembrane region" description="Helical" evidence="1">
    <location>
        <begin position="159"/>
        <end position="179"/>
    </location>
</feature>
<dbReference type="EMBL" id="JAJSOW010000105">
    <property type="protein sequence ID" value="KAI9165972.1"/>
    <property type="molecule type" value="Genomic_DNA"/>
</dbReference>
<comment type="caution">
    <text evidence="2">The sequence shown here is derived from an EMBL/GenBank/DDBJ whole genome shotgun (WGS) entry which is preliminary data.</text>
</comment>
<evidence type="ECO:0000256" key="1">
    <source>
        <dbReference type="SAM" id="Phobius"/>
    </source>
</evidence>
<reference evidence="2" key="2">
    <citation type="submission" date="2023-02" db="EMBL/GenBank/DDBJ databases">
        <authorList>
            <person name="Swenson N.G."/>
            <person name="Wegrzyn J.L."/>
            <person name="Mcevoy S.L."/>
        </authorList>
    </citation>
    <scope>NUCLEOTIDE SEQUENCE</scope>
    <source>
        <strain evidence="2">91603</strain>
        <tissue evidence="2">Leaf</tissue>
    </source>
</reference>
<keyword evidence="1" id="KW-1133">Transmembrane helix</keyword>
<sequence length="243" mass="26940">MNAKESMEAMVDAYLLPTIGLKYFFVISLLYLLMYAFEVVEIVSRSGNRVCWNLIGRSLISDTKSCSSSPSSSSQLGFCCVVCFCVLGGGFVFCEVGLVVLLFLSELEIGLILMMLSGSEENFVLVLVEFFDELGLDIDFDVVEFSFLMSSDFLERESSVAVLVEFVVVLRGLVWFFVVMDKLGLMSLVLLLLDEEEKVAGLVVVAAVVVLGFLFGLFCFFSCSSSKSVNIDLLLPPRIWFLL</sequence>
<proteinExistence type="predicted"/>
<organism evidence="2 3">
    <name type="scientific">Acer negundo</name>
    <name type="common">Box elder</name>
    <dbReference type="NCBI Taxonomy" id="4023"/>
    <lineage>
        <taxon>Eukaryota</taxon>
        <taxon>Viridiplantae</taxon>
        <taxon>Streptophyta</taxon>
        <taxon>Embryophyta</taxon>
        <taxon>Tracheophyta</taxon>
        <taxon>Spermatophyta</taxon>
        <taxon>Magnoliopsida</taxon>
        <taxon>eudicotyledons</taxon>
        <taxon>Gunneridae</taxon>
        <taxon>Pentapetalae</taxon>
        <taxon>rosids</taxon>
        <taxon>malvids</taxon>
        <taxon>Sapindales</taxon>
        <taxon>Sapindaceae</taxon>
        <taxon>Hippocastanoideae</taxon>
        <taxon>Acereae</taxon>
        <taxon>Acer</taxon>
    </lineage>
</organism>
<dbReference type="Proteomes" id="UP001064489">
    <property type="component" value="Chromosome 10"/>
</dbReference>
<keyword evidence="1" id="KW-0472">Membrane</keyword>
<keyword evidence="3" id="KW-1185">Reference proteome</keyword>
<keyword evidence="1" id="KW-0812">Transmembrane</keyword>
<protein>
    <recommendedName>
        <fullName evidence="4">Transmembrane protein</fullName>
    </recommendedName>
</protein>
<evidence type="ECO:0000313" key="2">
    <source>
        <dbReference type="EMBL" id="KAI9165972.1"/>
    </source>
</evidence>
<gene>
    <name evidence="2" type="ORF">LWI28_023906</name>
</gene>
<feature type="transmembrane region" description="Helical" evidence="1">
    <location>
        <begin position="199"/>
        <end position="221"/>
    </location>
</feature>
<feature type="transmembrane region" description="Helical" evidence="1">
    <location>
        <begin position="12"/>
        <end position="37"/>
    </location>
</feature>
<feature type="transmembrane region" description="Helical" evidence="1">
    <location>
        <begin position="75"/>
        <end position="104"/>
    </location>
</feature>
<reference evidence="2" key="1">
    <citation type="journal article" date="2022" name="Plant J.">
        <title>Strategies of tolerance reflected in two North American maple genomes.</title>
        <authorList>
            <person name="McEvoy S.L."/>
            <person name="Sezen U.U."/>
            <person name="Trouern-Trend A."/>
            <person name="McMahon S.M."/>
            <person name="Schaberg P.G."/>
            <person name="Yang J."/>
            <person name="Wegrzyn J.L."/>
            <person name="Swenson N.G."/>
        </authorList>
    </citation>
    <scope>NUCLEOTIDE SEQUENCE</scope>
    <source>
        <strain evidence="2">91603</strain>
    </source>
</reference>
<dbReference type="AlphaFoldDB" id="A0AAD5IK86"/>
<accession>A0AAD5IK86</accession>
<name>A0AAD5IK86_ACENE</name>